<proteinExistence type="predicted"/>
<evidence type="ECO:0000256" key="1">
    <source>
        <dbReference type="SAM" id="MobiDB-lite"/>
    </source>
</evidence>
<dbReference type="Proteomes" id="UP000542674">
    <property type="component" value="Unassembled WGS sequence"/>
</dbReference>
<dbReference type="EMBL" id="JACHJS010000001">
    <property type="protein sequence ID" value="MBB4965756.1"/>
    <property type="molecule type" value="Genomic_DNA"/>
</dbReference>
<dbReference type="AlphaFoldDB" id="A0A7W7T3R6"/>
<feature type="region of interest" description="Disordered" evidence="1">
    <location>
        <begin position="64"/>
        <end position="85"/>
    </location>
</feature>
<evidence type="ECO:0000313" key="2">
    <source>
        <dbReference type="EMBL" id="MBB4965756.1"/>
    </source>
</evidence>
<dbReference type="RefSeq" id="WP_184669420.1">
    <property type="nucleotide sequence ID" value="NZ_BAABAI010000038.1"/>
</dbReference>
<reference evidence="2 3" key="1">
    <citation type="submission" date="2020-08" db="EMBL/GenBank/DDBJ databases">
        <title>Sequencing the genomes of 1000 actinobacteria strains.</title>
        <authorList>
            <person name="Klenk H.-P."/>
        </authorList>
    </citation>
    <scope>NUCLEOTIDE SEQUENCE [LARGE SCALE GENOMIC DNA]</scope>
    <source>
        <strain evidence="2 3">DSM 45084</strain>
    </source>
</reference>
<comment type="caution">
    <text evidence="2">The sequence shown here is derived from an EMBL/GenBank/DDBJ whole genome shotgun (WGS) entry which is preliminary data.</text>
</comment>
<accession>A0A7W7T3R6</accession>
<organism evidence="2 3">
    <name type="scientific">Saccharothrix violaceirubra</name>
    <dbReference type="NCBI Taxonomy" id="413306"/>
    <lineage>
        <taxon>Bacteria</taxon>
        <taxon>Bacillati</taxon>
        <taxon>Actinomycetota</taxon>
        <taxon>Actinomycetes</taxon>
        <taxon>Pseudonocardiales</taxon>
        <taxon>Pseudonocardiaceae</taxon>
        <taxon>Saccharothrix</taxon>
    </lineage>
</organism>
<evidence type="ECO:0000313" key="3">
    <source>
        <dbReference type="Proteomes" id="UP000542674"/>
    </source>
</evidence>
<name>A0A7W7T3R6_9PSEU</name>
<keyword evidence="3" id="KW-1185">Reference proteome</keyword>
<protein>
    <submittedName>
        <fullName evidence="2">Uncharacterized protein</fullName>
    </submittedName>
</protein>
<sequence>MFDKAARLAGHPSDYSVSQAMGVNRSTVTRVRAGTLHPGPAFIAGALRAFPPLTFEDLFECFTDAPPARPGPSRRPENGSSAAFE</sequence>
<gene>
    <name evidence="2" type="ORF">F4559_003115</name>
</gene>